<dbReference type="AlphaFoldDB" id="A0AAE1FSG3"/>
<dbReference type="PANTHER" id="PTHR47526">
    <property type="entry name" value="ATP-DEPENDENT DNA HELICASE"/>
    <property type="match status" value="1"/>
</dbReference>
<gene>
    <name evidence="1" type="ORF">Pcinc_015872</name>
</gene>
<organism evidence="1 2">
    <name type="scientific">Petrolisthes cinctipes</name>
    <name type="common">Flat porcelain crab</name>
    <dbReference type="NCBI Taxonomy" id="88211"/>
    <lineage>
        <taxon>Eukaryota</taxon>
        <taxon>Metazoa</taxon>
        <taxon>Ecdysozoa</taxon>
        <taxon>Arthropoda</taxon>
        <taxon>Crustacea</taxon>
        <taxon>Multicrustacea</taxon>
        <taxon>Malacostraca</taxon>
        <taxon>Eumalacostraca</taxon>
        <taxon>Eucarida</taxon>
        <taxon>Decapoda</taxon>
        <taxon>Pleocyemata</taxon>
        <taxon>Anomura</taxon>
        <taxon>Galatheoidea</taxon>
        <taxon>Porcellanidae</taxon>
        <taxon>Petrolisthes</taxon>
    </lineage>
</organism>
<proteinExistence type="predicted"/>
<keyword evidence="2" id="KW-1185">Reference proteome</keyword>
<sequence length="122" mass="13677">MEVPSSSRVLSQYARTLDSEAKLRYIEKISAFGGNDPYITLENGRPLVELSASELPDTAYHDIYIYLIESKSKEFTGKSLKAYKSLEAYKYFIAGHVQNVIITSAATPGIKLITAKIRNFHI</sequence>
<dbReference type="EMBL" id="JAWQEG010001429">
    <property type="protein sequence ID" value="KAK3879585.1"/>
    <property type="molecule type" value="Genomic_DNA"/>
</dbReference>
<dbReference type="Proteomes" id="UP001286313">
    <property type="component" value="Unassembled WGS sequence"/>
</dbReference>
<dbReference type="PANTHER" id="PTHR47526:SF3">
    <property type="entry name" value="PHD-TYPE DOMAIN-CONTAINING PROTEIN"/>
    <property type="match status" value="1"/>
</dbReference>
<comment type="caution">
    <text evidence="1">The sequence shown here is derived from an EMBL/GenBank/DDBJ whole genome shotgun (WGS) entry which is preliminary data.</text>
</comment>
<evidence type="ECO:0000313" key="1">
    <source>
        <dbReference type="EMBL" id="KAK3879585.1"/>
    </source>
</evidence>
<reference evidence="1" key="1">
    <citation type="submission" date="2023-10" db="EMBL/GenBank/DDBJ databases">
        <title>Genome assemblies of two species of porcelain crab, Petrolisthes cinctipes and Petrolisthes manimaculis (Anomura: Porcellanidae).</title>
        <authorList>
            <person name="Angst P."/>
        </authorList>
    </citation>
    <scope>NUCLEOTIDE SEQUENCE</scope>
    <source>
        <strain evidence="1">PB745_01</strain>
        <tissue evidence="1">Gill</tissue>
    </source>
</reference>
<evidence type="ECO:0000313" key="2">
    <source>
        <dbReference type="Proteomes" id="UP001286313"/>
    </source>
</evidence>
<accession>A0AAE1FSG3</accession>
<name>A0AAE1FSG3_PETCI</name>
<protein>
    <submittedName>
        <fullName evidence="1">Uncharacterized protein</fullName>
    </submittedName>
</protein>